<evidence type="ECO:0000313" key="2">
    <source>
        <dbReference type="Proteomes" id="UP001187192"/>
    </source>
</evidence>
<proteinExistence type="predicted"/>
<dbReference type="EMBL" id="BTGU01000006">
    <property type="protein sequence ID" value="GMN36931.1"/>
    <property type="molecule type" value="Genomic_DNA"/>
</dbReference>
<sequence>MYGDSLVGSEWLKIQEFRVGLKPSLGERVATKFLSYHTFEDAVNEAYKVEMLGEIEEKRDDSDSN</sequence>
<reference evidence="1" key="1">
    <citation type="submission" date="2023-07" db="EMBL/GenBank/DDBJ databases">
        <title>draft genome sequence of fig (Ficus carica).</title>
        <authorList>
            <person name="Takahashi T."/>
            <person name="Nishimura K."/>
        </authorList>
    </citation>
    <scope>NUCLEOTIDE SEQUENCE</scope>
</reference>
<protein>
    <submittedName>
        <fullName evidence="1">Uncharacterized protein</fullName>
    </submittedName>
</protein>
<keyword evidence="2" id="KW-1185">Reference proteome</keyword>
<accession>A0AA88A421</accession>
<gene>
    <name evidence="1" type="ORF">TIFTF001_006419</name>
</gene>
<comment type="caution">
    <text evidence="1">The sequence shown here is derived from an EMBL/GenBank/DDBJ whole genome shotgun (WGS) entry which is preliminary data.</text>
</comment>
<name>A0AA88A421_FICCA</name>
<dbReference type="AlphaFoldDB" id="A0AA88A421"/>
<evidence type="ECO:0000313" key="1">
    <source>
        <dbReference type="EMBL" id="GMN36931.1"/>
    </source>
</evidence>
<organism evidence="1 2">
    <name type="scientific">Ficus carica</name>
    <name type="common">Common fig</name>
    <dbReference type="NCBI Taxonomy" id="3494"/>
    <lineage>
        <taxon>Eukaryota</taxon>
        <taxon>Viridiplantae</taxon>
        <taxon>Streptophyta</taxon>
        <taxon>Embryophyta</taxon>
        <taxon>Tracheophyta</taxon>
        <taxon>Spermatophyta</taxon>
        <taxon>Magnoliopsida</taxon>
        <taxon>eudicotyledons</taxon>
        <taxon>Gunneridae</taxon>
        <taxon>Pentapetalae</taxon>
        <taxon>rosids</taxon>
        <taxon>fabids</taxon>
        <taxon>Rosales</taxon>
        <taxon>Moraceae</taxon>
        <taxon>Ficeae</taxon>
        <taxon>Ficus</taxon>
    </lineage>
</organism>
<dbReference type="Proteomes" id="UP001187192">
    <property type="component" value="Unassembled WGS sequence"/>
</dbReference>